<evidence type="ECO:0000259" key="3">
    <source>
        <dbReference type="Pfam" id="PF07804"/>
    </source>
</evidence>
<evidence type="ECO:0000313" key="5">
    <source>
        <dbReference type="Proteomes" id="UP000463961"/>
    </source>
</evidence>
<proteinExistence type="predicted"/>
<name>A0A7R6TP81_9RHOO</name>
<gene>
    <name evidence="4" type="ORF">ICHIAU1_03160</name>
</gene>
<keyword evidence="5" id="KW-1185">Reference proteome</keyword>
<accession>A0A7R6TP81</accession>
<dbReference type="RefSeq" id="WP_162049021.1">
    <property type="nucleotide sequence ID" value="NZ_AP022345.1"/>
</dbReference>
<evidence type="ECO:0000313" key="4">
    <source>
        <dbReference type="EMBL" id="BBU68033.1"/>
    </source>
</evidence>
<sequence length="311" mass="36014">MAMPPLSIIDVANWLPDDLYPTYPEGARDKRTLFPPDDHGLPYINSSRRYMFKRSDRRYPEQYWSEVVAYAIGQMMGVPVPPAYPAIDSTRGESAALIEWFYEDGLVSSVLGGRFMQLMIPGFDMKRGSQHNFKSIRTWFQVLQIKSQLVDPHWMEAWAKGLTFDAIIGNTDRHQNNWALLYDPANDVYQMAPWFDNGTSLGHERLEKHAKSWTSTQLDGYLYNGIHHLRWDKNSPKRCGFFELTDHLLALDSTLRAPMLACVQAIDLHKLDEFLQQCVSLHCAVPLNPWRAEFIVRLVKRRQEILLQQLS</sequence>
<dbReference type="Proteomes" id="UP000463961">
    <property type="component" value="Chromosome"/>
</dbReference>
<dbReference type="Pfam" id="PF07804">
    <property type="entry name" value="HipA_C"/>
    <property type="match status" value="1"/>
</dbReference>
<dbReference type="Gene3D" id="1.10.1070.20">
    <property type="match status" value="1"/>
</dbReference>
<keyword evidence="2" id="KW-0418">Kinase</keyword>
<evidence type="ECO:0000256" key="1">
    <source>
        <dbReference type="ARBA" id="ARBA00022679"/>
    </source>
</evidence>
<dbReference type="OrthoDB" id="9805913at2"/>
<protein>
    <recommendedName>
        <fullName evidence="3">HipA-like C-terminal domain-containing protein</fullName>
    </recommendedName>
</protein>
<feature type="domain" description="HipA-like C-terminal" evidence="3">
    <location>
        <begin position="26"/>
        <end position="200"/>
    </location>
</feature>
<dbReference type="EMBL" id="AP022345">
    <property type="protein sequence ID" value="BBU68033.1"/>
    <property type="molecule type" value="Genomic_DNA"/>
</dbReference>
<keyword evidence="1" id="KW-0808">Transferase</keyword>
<dbReference type="GO" id="GO:0016301">
    <property type="term" value="F:kinase activity"/>
    <property type="evidence" value="ECO:0007669"/>
    <property type="project" value="UniProtKB-KW"/>
</dbReference>
<reference evidence="5" key="1">
    <citation type="submission" date="2020-01" db="EMBL/GenBank/DDBJ databases">
        <title>Phosphoaccumulans saitamaens gen. nov., sp. nov., a polyphosphate accumulating bacterium isolated from surface river water.</title>
        <authorList>
            <person name="Watanabe K."/>
            <person name="Suda W."/>
        </authorList>
    </citation>
    <scope>NUCLEOTIDE SEQUENCE [LARGE SCALE GENOMIC DNA]</scope>
    <source>
        <strain evidence="5">ICHIAU1</strain>
    </source>
</reference>
<evidence type="ECO:0000256" key="2">
    <source>
        <dbReference type="ARBA" id="ARBA00022777"/>
    </source>
</evidence>
<dbReference type="AlphaFoldDB" id="A0A7R6TP81"/>
<organism evidence="4 5">
    <name type="scientific">Fluviibacter phosphoraccumulans</name>
    <dbReference type="NCBI Taxonomy" id="1751046"/>
    <lineage>
        <taxon>Bacteria</taxon>
        <taxon>Pseudomonadati</taxon>
        <taxon>Pseudomonadota</taxon>
        <taxon>Betaproteobacteria</taxon>
        <taxon>Rhodocyclales</taxon>
        <taxon>Fluviibacteraceae</taxon>
        <taxon>Fluviibacter</taxon>
    </lineage>
</organism>
<dbReference type="InterPro" id="IPR012893">
    <property type="entry name" value="HipA-like_C"/>
</dbReference>